<feature type="compositionally biased region" description="Low complexity" evidence="1">
    <location>
        <begin position="248"/>
        <end position="257"/>
    </location>
</feature>
<name>A0A2P6NDH7_9EUKA</name>
<keyword evidence="3" id="KW-1185">Reference proteome</keyword>
<evidence type="ECO:0000313" key="2">
    <source>
        <dbReference type="EMBL" id="PRP82014.1"/>
    </source>
</evidence>
<comment type="caution">
    <text evidence="2">The sequence shown here is derived from an EMBL/GenBank/DDBJ whole genome shotgun (WGS) entry which is preliminary data.</text>
</comment>
<sequence>MVAAQSRTTAIVVALMTISWQKQRRREFIVLCEEMFIFNQTHKHAKLVMSEKVGGHSLPNGTQTTDNKYETLNGSWKSTGIVQSPSASREVSYITIKSTICIHPLPQRQVMPRSFKRKGRKSSTPPAKVARTPQSSERSNSKQVEEDSPSVPSSPTSESADREVASPIGGGEDNEREDNSNQPEAEENDHPPGMNRQLFNMINGLQAMVMSRSFKRKGRKSSTPPAKVACTPQSSERSNSKQVEEDSPSVPSSPTSESADREVASPIGGGEDNEREDNSNQPEAEENDHPPGMNRQLFNMINAPFDTIWTLEENNHPPGMNRQLFNMINSLQAMVDENRSSTESNIDRLKTSLVNVTSLITSVQERLPPKPVTVTATTGAGHGWLILSNQVFIDSVKAKGPTQTADDLEQASYSRAFYYGWQLQCILSTWSMSKSSSVTQLKQQSTELSKSLQPLTTSSSIALYLIGYNMPSGPNSNFTGPSHGSKDLPGVLDEHQTETTFQLDIWLTLSDEDFIDSVKAKGPAHSADHRRPRTSIILPSVLLWVAITMYIIDMVHVKEFIGDTTQTAVNGALQVVAAFDHFILDSLIFDWVRYAFWTKLQFHRPFTWIKRFAEGFGRAPN</sequence>
<evidence type="ECO:0000256" key="1">
    <source>
        <dbReference type="SAM" id="MobiDB-lite"/>
    </source>
</evidence>
<proteinExistence type="predicted"/>
<accession>A0A2P6NDH7</accession>
<dbReference type="InParanoid" id="A0A2P6NDH7"/>
<protein>
    <submittedName>
        <fullName evidence="2">Uncharacterized protein</fullName>
    </submittedName>
</protein>
<dbReference type="EMBL" id="MDYQ01000111">
    <property type="protein sequence ID" value="PRP82014.1"/>
    <property type="molecule type" value="Genomic_DNA"/>
</dbReference>
<dbReference type="Proteomes" id="UP000241769">
    <property type="component" value="Unassembled WGS sequence"/>
</dbReference>
<feature type="region of interest" description="Disordered" evidence="1">
    <location>
        <begin position="105"/>
        <end position="197"/>
    </location>
</feature>
<organism evidence="2 3">
    <name type="scientific">Planoprotostelium fungivorum</name>
    <dbReference type="NCBI Taxonomy" id="1890364"/>
    <lineage>
        <taxon>Eukaryota</taxon>
        <taxon>Amoebozoa</taxon>
        <taxon>Evosea</taxon>
        <taxon>Variosea</taxon>
        <taxon>Cavosteliida</taxon>
        <taxon>Cavosteliaceae</taxon>
        <taxon>Planoprotostelium</taxon>
    </lineage>
</organism>
<evidence type="ECO:0000313" key="3">
    <source>
        <dbReference type="Proteomes" id="UP000241769"/>
    </source>
</evidence>
<feature type="region of interest" description="Disordered" evidence="1">
    <location>
        <begin position="214"/>
        <end position="297"/>
    </location>
</feature>
<dbReference type="AlphaFoldDB" id="A0A2P6NDH7"/>
<reference evidence="2 3" key="1">
    <citation type="journal article" date="2018" name="Genome Biol. Evol.">
        <title>Multiple Roots of Fruiting Body Formation in Amoebozoa.</title>
        <authorList>
            <person name="Hillmann F."/>
            <person name="Forbes G."/>
            <person name="Novohradska S."/>
            <person name="Ferling I."/>
            <person name="Riege K."/>
            <person name="Groth M."/>
            <person name="Westermann M."/>
            <person name="Marz M."/>
            <person name="Spaller T."/>
            <person name="Winckler T."/>
            <person name="Schaap P."/>
            <person name="Glockner G."/>
        </authorList>
    </citation>
    <scope>NUCLEOTIDE SEQUENCE [LARGE SCALE GENOMIC DNA]</scope>
    <source>
        <strain evidence="2 3">Jena</strain>
    </source>
</reference>
<feature type="compositionally biased region" description="Low complexity" evidence="1">
    <location>
        <begin position="149"/>
        <end position="158"/>
    </location>
</feature>
<gene>
    <name evidence="2" type="ORF">PROFUN_03704</name>
</gene>